<evidence type="ECO:0000313" key="2">
    <source>
        <dbReference type="Proteomes" id="UP000597877"/>
    </source>
</evidence>
<protein>
    <recommendedName>
        <fullName evidence="3">Lipoprotein</fullName>
    </recommendedName>
</protein>
<dbReference type="RefSeq" id="WP_021952927.1">
    <property type="nucleotide sequence ID" value="NZ_JACOOZ010000013.1"/>
</dbReference>
<accession>A0ABR7F5V2</accession>
<evidence type="ECO:0000313" key="1">
    <source>
        <dbReference type="EMBL" id="MBC5668998.1"/>
    </source>
</evidence>
<sequence length="239" mass="27555">MKKGEKIIILIVALVCLAGCGTDNGKATESVVEESSVKENEINTTEQESVVATTEMESSVDEMGTKCEPMKESDAKDFWIDGNTYLIKMRYVMDGEESLFDSDGTAQIHKEREYKDGLIYNIIINSNDGNVKNRSMAHFYVENEKIYIVDDYDSNNEKIKDDYLQLVYQQKDIENDNGKGLYYSIVNIDGITKFKLYTYLVETNYYNNIEWGKERNINFFENGYGAQRDLLQVKFIKKN</sequence>
<reference evidence="1 2" key="1">
    <citation type="submission" date="2020-08" db="EMBL/GenBank/DDBJ databases">
        <title>Genome public.</title>
        <authorList>
            <person name="Liu C."/>
            <person name="Sun Q."/>
        </authorList>
    </citation>
    <scope>NUCLEOTIDE SEQUENCE [LARGE SCALE GENOMIC DNA]</scope>
    <source>
        <strain evidence="1 2">BX4</strain>
    </source>
</reference>
<proteinExistence type="predicted"/>
<comment type="caution">
    <text evidence="1">The sequence shown here is derived from an EMBL/GenBank/DDBJ whole genome shotgun (WGS) entry which is preliminary data.</text>
</comment>
<organism evidence="1 2">
    <name type="scientific">Eubacterium segne</name>
    <dbReference type="NCBI Taxonomy" id="2763045"/>
    <lineage>
        <taxon>Bacteria</taxon>
        <taxon>Bacillati</taxon>
        <taxon>Bacillota</taxon>
        <taxon>Clostridia</taxon>
        <taxon>Eubacteriales</taxon>
        <taxon>Eubacteriaceae</taxon>
        <taxon>Eubacterium</taxon>
    </lineage>
</organism>
<gene>
    <name evidence="1" type="ORF">H8S00_13615</name>
</gene>
<evidence type="ECO:0008006" key="3">
    <source>
        <dbReference type="Google" id="ProtNLM"/>
    </source>
</evidence>
<name>A0ABR7F5V2_9FIRM</name>
<keyword evidence="2" id="KW-1185">Reference proteome</keyword>
<dbReference type="EMBL" id="JACOOZ010000013">
    <property type="protein sequence ID" value="MBC5668998.1"/>
    <property type="molecule type" value="Genomic_DNA"/>
</dbReference>
<dbReference type="Proteomes" id="UP000597877">
    <property type="component" value="Unassembled WGS sequence"/>
</dbReference>